<evidence type="ECO:0008006" key="3">
    <source>
        <dbReference type="Google" id="ProtNLM"/>
    </source>
</evidence>
<dbReference type="AlphaFoldDB" id="A0A921FL31"/>
<name>A0A921FL31_9MICC</name>
<dbReference type="SUPFAM" id="SSF46785">
    <property type="entry name" value="Winged helix' DNA-binding domain"/>
    <property type="match status" value="1"/>
</dbReference>
<dbReference type="RefSeq" id="WP_303902768.1">
    <property type="nucleotide sequence ID" value="NZ_DYXC01000041.1"/>
</dbReference>
<evidence type="ECO:0000313" key="1">
    <source>
        <dbReference type="EMBL" id="HJF13795.1"/>
    </source>
</evidence>
<comment type="caution">
    <text evidence="1">The sequence shown here is derived from an EMBL/GenBank/DDBJ whole genome shotgun (WGS) entry which is preliminary data.</text>
</comment>
<dbReference type="InterPro" id="IPR036388">
    <property type="entry name" value="WH-like_DNA-bd_sf"/>
</dbReference>
<dbReference type="InterPro" id="IPR036390">
    <property type="entry name" value="WH_DNA-bd_sf"/>
</dbReference>
<proteinExistence type="predicted"/>
<dbReference type="Gene3D" id="1.10.10.10">
    <property type="entry name" value="Winged helix-like DNA-binding domain superfamily/Winged helix DNA-binding domain"/>
    <property type="match status" value="1"/>
</dbReference>
<dbReference type="Proteomes" id="UP000703315">
    <property type="component" value="Unassembled WGS sequence"/>
</dbReference>
<evidence type="ECO:0000313" key="2">
    <source>
        <dbReference type="Proteomes" id="UP000703315"/>
    </source>
</evidence>
<protein>
    <recommendedName>
        <fullName evidence="3">HTH hxlR-type domain-containing protein</fullName>
    </recommendedName>
</protein>
<accession>A0A921FL31</accession>
<gene>
    <name evidence="1" type="ORF">K8V32_03185</name>
</gene>
<sequence length="48" mass="5427">MQYHWGVDYELTDLGRTLILPLGALRTWAETYAGDVLAARERFDAVGD</sequence>
<dbReference type="EMBL" id="DYXC01000041">
    <property type="protein sequence ID" value="HJF13795.1"/>
    <property type="molecule type" value="Genomic_DNA"/>
</dbReference>
<reference evidence="1" key="2">
    <citation type="submission" date="2021-09" db="EMBL/GenBank/DDBJ databases">
        <authorList>
            <person name="Gilroy R."/>
        </authorList>
    </citation>
    <scope>NUCLEOTIDE SEQUENCE</scope>
    <source>
        <strain evidence="1">ChiHjej13B12-14962</strain>
    </source>
</reference>
<organism evidence="1 2">
    <name type="scientific">Enteractinococcus helveticum</name>
    <dbReference type="NCBI Taxonomy" id="1837282"/>
    <lineage>
        <taxon>Bacteria</taxon>
        <taxon>Bacillati</taxon>
        <taxon>Actinomycetota</taxon>
        <taxon>Actinomycetes</taxon>
        <taxon>Micrococcales</taxon>
        <taxon>Micrococcaceae</taxon>
    </lineage>
</organism>
<reference evidence="1" key="1">
    <citation type="journal article" date="2021" name="PeerJ">
        <title>Extensive microbial diversity within the chicken gut microbiome revealed by metagenomics and culture.</title>
        <authorList>
            <person name="Gilroy R."/>
            <person name="Ravi A."/>
            <person name="Getino M."/>
            <person name="Pursley I."/>
            <person name="Horton D.L."/>
            <person name="Alikhan N.F."/>
            <person name="Baker D."/>
            <person name="Gharbi K."/>
            <person name="Hall N."/>
            <person name="Watson M."/>
            <person name="Adriaenssens E.M."/>
            <person name="Foster-Nyarko E."/>
            <person name="Jarju S."/>
            <person name="Secka A."/>
            <person name="Antonio M."/>
            <person name="Oren A."/>
            <person name="Chaudhuri R.R."/>
            <person name="La Ragione R."/>
            <person name="Hildebrand F."/>
            <person name="Pallen M.J."/>
        </authorList>
    </citation>
    <scope>NUCLEOTIDE SEQUENCE</scope>
    <source>
        <strain evidence="1">ChiHjej13B12-14962</strain>
    </source>
</reference>